<evidence type="ECO:0000313" key="1">
    <source>
        <dbReference type="EMBL" id="SNV64246.1"/>
    </source>
</evidence>
<dbReference type="RefSeq" id="WP_093099717.1">
    <property type="nucleotide sequence ID" value="NZ_DAMBSL010000018.1"/>
</dbReference>
<protein>
    <submittedName>
        <fullName evidence="1">Extracellular protein</fullName>
    </submittedName>
</protein>
<proteinExistence type="predicted"/>
<dbReference type="AlphaFoldDB" id="A0AAJ4XGA2"/>
<name>A0AAJ4XGA2_9SPHI</name>
<accession>A0AAJ4XGA2</accession>
<dbReference type="Gene3D" id="3.20.20.70">
    <property type="entry name" value="Aldolase class I"/>
    <property type="match status" value="1"/>
</dbReference>
<evidence type="ECO:0000313" key="2">
    <source>
        <dbReference type="Proteomes" id="UP000215355"/>
    </source>
</evidence>
<dbReference type="InterPro" id="IPR013785">
    <property type="entry name" value="Aldolase_TIM"/>
</dbReference>
<dbReference type="Proteomes" id="UP000215355">
    <property type="component" value="Chromosome 1"/>
</dbReference>
<dbReference type="KEGG" id="smiz:4412673_03942"/>
<dbReference type="EMBL" id="LT906468">
    <property type="protein sequence ID" value="SNV64246.1"/>
    <property type="molecule type" value="Genomic_DNA"/>
</dbReference>
<reference evidence="1 2" key="1">
    <citation type="submission" date="2017-06" db="EMBL/GenBank/DDBJ databases">
        <authorList>
            <consortium name="Pathogen Informatics"/>
        </authorList>
    </citation>
    <scope>NUCLEOTIDE SEQUENCE [LARGE SCALE GENOMIC DNA]</scope>
    <source>
        <strain evidence="1 2">NCTC12149</strain>
    </source>
</reference>
<sequence>MISYELTKFPFLLMMGTGLLTACSKEEGFSPEPDQDYRQEMRNFVIGLSKYAKQEKANFLIIPQNGIELVSQNEEPTGPPAEDYLNAMDGNGQEDLFFGYDEDDKATDPAETNRLVKYLNISKQAGNTILVSDYCSTAKNISNSYTWNQERGFISFAATESELNIIPKVPVQHENKLNIQKISEAKNFLYLINNSGFSSKQAFIQALAATNYDIRIMDLYFWMDRHPTVRSFHN</sequence>
<gene>
    <name evidence="1" type="ORF">SAMEA4412673_03942</name>
</gene>
<organism evidence="1 2">
    <name type="scientific">Sphingobacterium mizutaii</name>
    <dbReference type="NCBI Taxonomy" id="1010"/>
    <lineage>
        <taxon>Bacteria</taxon>
        <taxon>Pseudomonadati</taxon>
        <taxon>Bacteroidota</taxon>
        <taxon>Sphingobacteriia</taxon>
        <taxon>Sphingobacteriales</taxon>
        <taxon>Sphingobacteriaceae</taxon>
        <taxon>Sphingobacterium</taxon>
    </lineage>
</organism>